<evidence type="ECO:0000313" key="3">
    <source>
        <dbReference type="EMBL" id="QPH54464.1"/>
    </source>
</evidence>
<dbReference type="Pfam" id="PF08327">
    <property type="entry name" value="AHSA1"/>
    <property type="match status" value="1"/>
</dbReference>
<evidence type="ECO:0000313" key="4">
    <source>
        <dbReference type="Proteomes" id="UP000594800"/>
    </source>
</evidence>
<keyword evidence="4" id="KW-1185">Reference proteome</keyword>
<feature type="domain" description="Activator of Hsp90 ATPase homologue 1/2-like C-terminal" evidence="2">
    <location>
        <begin position="17"/>
        <end position="150"/>
    </location>
</feature>
<sequence length="153" mass="17699">MTGLDHQSFTLTRDYKADHARVYDAWARPEAKRRWFAENPGKSHVELRHWEMDFRPGGTERGEFLVNGSEINYRGRYVICTRPGRLIYNYDMDADGEMLSASLVAVSMEEAKDGCRLTYTEHIVFIDGRDKLEYRVQGTEELLDKLGHLLVPA</sequence>
<accession>A0A7S9LSG2</accession>
<comment type="similarity">
    <text evidence="1">Belongs to the AHA1 family.</text>
</comment>
<dbReference type="KEGG" id="poz:I0K15_01390"/>
<dbReference type="RefSeq" id="WP_196103673.1">
    <property type="nucleotide sequence ID" value="NZ_CP064942.1"/>
</dbReference>
<organism evidence="3 4">
    <name type="scientific">Pontivivens ytuae</name>
    <dbReference type="NCBI Taxonomy" id="2789856"/>
    <lineage>
        <taxon>Bacteria</taxon>
        <taxon>Pseudomonadati</taxon>
        <taxon>Pseudomonadota</taxon>
        <taxon>Alphaproteobacteria</taxon>
        <taxon>Rhodobacterales</taxon>
        <taxon>Paracoccaceae</taxon>
        <taxon>Pontivivens</taxon>
    </lineage>
</organism>
<name>A0A7S9LSG2_9RHOB</name>
<protein>
    <submittedName>
        <fullName evidence="3">SRPBCC domain-containing protein</fullName>
    </submittedName>
</protein>
<evidence type="ECO:0000259" key="2">
    <source>
        <dbReference type="Pfam" id="PF08327"/>
    </source>
</evidence>
<dbReference type="InterPro" id="IPR013538">
    <property type="entry name" value="ASHA1/2-like_C"/>
</dbReference>
<reference evidence="3 4" key="1">
    <citation type="submission" date="2020-11" db="EMBL/GenBank/DDBJ databases">
        <title>Description of Pontivivens ytuae sp. nov. isolated from deep sea sediment of Mariana Trench.</title>
        <authorList>
            <person name="Wang Z."/>
            <person name="Sun Q.-L."/>
            <person name="Xu X.-D."/>
            <person name="Tang Y.-Z."/>
            <person name="Zhang J."/>
        </authorList>
    </citation>
    <scope>NUCLEOTIDE SEQUENCE [LARGE SCALE GENOMIC DNA]</scope>
    <source>
        <strain evidence="3 4">MT2928</strain>
    </source>
</reference>
<dbReference type="Gene3D" id="3.30.530.20">
    <property type="match status" value="1"/>
</dbReference>
<dbReference type="SUPFAM" id="SSF55961">
    <property type="entry name" value="Bet v1-like"/>
    <property type="match status" value="1"/>
</dbReference>
<dbReference type="AlphaFoldDB" id="A0A7S9LSG2"/>
<evidence type="ECO:0000256" key="1">
    <source>
        <dbReference type="ARBA" id="ARBA00006817"/>
    </source>
</evidence>
<proteinExistence type="inferred from homology"/>
<dbReference type="Proteomes" id="UP000594800">
    <property type="component" value="Chromosome"/>
</dbReference>
<dbReference type="InterPro" id="IPR023393">
    <property type="entry name" value="START-like_dom_sf"/>
</dbReference>
<gene>
    <name evidence="3" type="ORF">I0K15_01390</name>
</gene>
<dbReference type="EMBL" id="CP064942">
    <property type="protein sequence ID" value="QPH54464.1"/>
    <property type="molecule type" value="Genomic_DNA"/>
</dbReference>